<dbReference type="PANTHER" id="PTHR44019">
    <property type="entry name" value="WD REPEAT-CONTAINING PROTEIN 55"/>
    <property type="match status" value="1"/>
</dbReference>
<name>A0ABT4B7F4_9ACTN</name>
<evidence type="ECO:0000256" key="4">
    <source>
        <dbReference type="SAM" id="Phobius"/>
    </source>
</evidence>
<dbReference type="PANTHER" id="PTHR44019:SF8">
    <property type="entry name" value="POC1 CENTRIOLAR PROTEIN HOMOLOG"/>
    <property type="match status" value="1"/>
</dbReference>
<organism evidence="5 6">
    <name type="scientific">Paractinoplanes pyxinae</name>
    <dbReference type="NCBI Taxonomy" id="2997416"/>
    <lineage>
        <taxon>Bacteria</taxon>
        <taxon>Bacillati</taxon>
        <taxon>Actinomycetota</taxon>
        <taxon>Actinomycetes</taxon>
        <taxon>Micromonosporales</taxon>
        <taxon>Micromonosporaceae</taxon>
        <taxon>Paractinoplanes</taxon>
    </lineage>
</organism>
<dbReference type="Gene3D" id="3.40.50.1460">
    <property type="match status" value="1"/>
</dbReference>
<reference evidence="5" key="1">
    <citation type="submission" date="2022-11" db="EMBL/GenBank/DDBJ databases">
        <authorList>
            <person name="Somphong A."/>
            <person name="Phongsopitanun W."/>
        </authorList>
    </citation>
    <scope>NUCLEOTIDE SEQUENCE</scope>
    <source>
        <strain evidence="5">Pm04-4</strain>
    </source>
</reference>
<keyword evidence="4" id="KW-0472">Membrane</keyword>
<dbReference type="Gene3D" id="2.130.10.10">
    <property type="entry name" value="YVTN repeat-like/Quinoprotein amine dehydrogenase"/>
    <property type="match status" value="2"/>
</dbReference>
<gene>
    <name evidence="5" type="ORF">OWR29_26370</name>
</gene>
<dbReference type="InterPro" id="IPR011047">
    <property type="entry name" value="Quinoprotein_ADH-like_sf"/>
</dbReference>
<evidence type="ECO:0000313" key="5">
    <source>
        <dbReference type="EMBL" id="MCY1141538.1"/>
    </source>
</evidence>
<keyword evidence="4" id="KW-0812">Transmembrane</keyword>
<dbReference type="RefSeq" id="WP_267565926.1">
    <property type="nucleotide sequence ID" value="NZ_JAPNTZ010000009.1"/>
</dbReference>
<dbReference type="EMBL" id="JAPNTZ010000009">
    <property type="protein sequence ID" value="MCY1141538.1"/>
    <property type="molecule type" value="Genomic_DNA"/>
</dbReference>
<evidence type="ECO:0000256" key="3">
    <source>
        <dbReference type="SAM" id="MobiDB-lite"/>
    </source>
</evidence>
<dbReference type="SUPFAM" id="SSF52540">
    <property type="entry name" value="P-loop containing nucleoside triphosphate hydrolases"/>
    <property type="match status" value="1"/>
</dbReference>
<comment type="caution">
    <text evidence="5">The sequence shown here is derived from an EMBL/GenBank/DDBJ whole genome shotgun (WGS) entry which is preliminary data.</text>
</comment>
<keyword evidence="6" id="KW-1185">Reference proteome</keyword>
<dbReference type="InterPro" id="IPR027417">
    <property type="entry name" value="P-loop_NTPase"/>
</dbReference>
<dbReference type="SUPFAM" id="SSF50998">
    <property type="entry name" value="Quinoprotein alcohol dehydrogenase-like"/>
    <property type="match status" value="1"/>
</dbReference>
<keyword evidence="4" id="KW-1133">Transmembrane helix</keyword>
<keyword evidence="1" id="KW-0853">WD repeat</keyword>
<evidence type="ECO:0000313" key="6">
    <source>
        <dbReference type="Proteomes" id="UP001151002"/>
    </source>
</evidence>
<dbReference type="SMART" id="SM00320">
    <property type="entry name" value="WD40"/>
    <property type="match status" value="4"/>
</dbReference>
<sequence length="1518" mass="164864">MKRIGAGMGERLFIGVATTRYPAHPTAEDRPELAAGLRAMRDLFVDDLGYTEVPGFGADLTMEQLRTRLGAVLTDPRRSAEDVITFYYTGHGVVEEDEFALLFPETTENIWHTGLPGSQLATWLLRGTIVRRMLIVLDTCHAGAGGIHLVEESLKKLRRQRAAQQSRDTAVVWGARPRQKAESLAFTKSFIQAVHHPASGGAEPDYLPLDYLVSRINESPPLWQEATLIQAGAGVGIFLPNPRFDPRLHGFDLRTRSDEQEKLREQEMVGHVWPRAQGLDAPAQGRWLFTGRTVALRYLSGWLSADPDDEPNLVITGGPGSGKSALLSRFFVLSDPKRRARIPNDNLGDYELPDVPTIERFIHARGMTATELLAGICEAVQVDATTVADLVAILRRRTGPPVTVVVDAVDEAANSREAVSIVLAPLLRNSVPRSLRLLIGTREHLVDALPARQINIDSSEFADPASVTEYARRCLVDLVTTSPYRNRQSVAAQVAEAIGAAAGTTFLVALIVARTFALRPAVVPDPSDLAWRGSLPGRAAEGMQFDIDERLGERAADARNLLRPLAYAQGMGLPWENVWGEVASTMAGRSYTDDDIQWLEREAGYYIIETKEAQRSCYRLFHESLAEHLRDGDDAEVHRRIVKALRDLVPAGVWRDSHPYIRRYFAGHAAEAGEIDSYMNDPEFLMSADRGRLLTAALRTRTVQGRRAAIAFQQASQASSGDFASRASYLELAAHQYRADELATEIKRRAIPRPWSTAYATWTPSAPHRVLCRLGRPVGRIGMLEHDGQPYVMVLTSEQAQAINLMNGEVARRQLRQPASFDGMIGDAASGQVHVPSGRRLATFSLTGRRRRSRRIGGASAVRETVVQGAPVGCLLRDDRLYLVDPANGRVTRTIWYQHGAIIDLFEPAVLRQRSKLLLLDRTALLHVLDVETRRIEATIPVGDDAVDHIFGMSLPGREVVCLISRQRLWDAFDKSAQDLSTAEGPGEQVRYQSQQSFQCWDVAAPEAGPATAYRLEEKVTSVAPSVMENRPVVITGGEDGLVRIRDETGRVIGELYGHRAKVTSLVVWTSVELESMVVSGGSDGTVRTFDLQRNLFTRDVVENRPSAGPPSDPASSRVLEGSSALASGGPWNRQGISTVDMAVMRSSRDSIAVTAGGDDGCIYTWDVAAGKLLDYWFAHPGGALAVATVRTSKRVGGHAIVFSGGGDGAVKAWDWHRGELMSIVWFKPQRRVTALGGIEFGSASALIVGCDNGELHLIALSGRDLALPIKVGGLVEFVVAAESQSKIIVQADGRLTAIALRKGSLAERRPIHLSPLRGDAAAVASLAYGRNSQAWAAAVGDGVLHYDISSGGTAQIEVWSAVRSVEIDDSGLLIVGAADGVAALSVEPGDHSSPGGSYGEALRLLALAGAPLPDLDGRIVSRGSFDTHRLDTSLGTKDDRARFDRGGAAMLPFVGVLVTMVAMLYLAFYLVVPYLAADHTASDKSGRLGTMTSVVQSACKPSSSLYGLPINLCRLLH</sequence>
<dbReference type="Pfam" id="PF00400">
    <property type="entry name" value="WD40"/>
    <property type="match status" value="1"/>
</dbReference>
<evidence type="ECO:0000256" key="2">
    <source>
        <dbReference type="ARBA" id="ARBA00022737"/>
    </source>
</evidence>
<dbReference type="InterPro" id="IPR015943">
    <property type="entry name" value="WD40/YVTN_repeat-like_dom_sf"/>
</dbReference>
<proteinExistence type="predicted"/>
<dbReference type="CDD" id="cd00882">
    <property type="entry name" value="Ras_like_GTPase"/>
    <property type="match status" value="1"/>
</dbReference>
<keyword evidence="2" id="KW-0677">Repeat</keyword>
<dbReference type="Proteomes" id="UP001151002">
    <property type="component" value="Unassembled WGS sequence"/>
</dbReference>
<feature type="transmembrane region" description="Helical" evidence="4">
    <location>
        <begin position="1451"/>
        <end position="1478"/>
    </location>
</feature>
<dbReference type="InterPro" id="IPR001680">
    <property type="entry name" value="WD40_rpt"/>
</dbReference>
<dbReference type="InterPro" id="IPR050505">
    <property type="entry name" value="WDR55/POC1"/>
</dbReference>
<feature type="region of interest" description="Disordered" evidence="3">
    <location>
        <begin position="1103"/>
        <end position="1132"/>
    </location>
</feature>
<evidence type="ECO:0000256" key="1">
    <source>
        <dbReference type="ARBA" id="ARBA00022574"/>
    </source>
</evidence>
<accession>A0ABT4B7F4</accession>
<dbReference type="Gene3D" id="3.40.50.300">
    <property type="entry name" value="P-loop containing nucleotide triphosphate hydrolases"/>
    <property type="match status" value="1"/>
</dbReference>
<protein>
    <submittedName>
        <fullName evidence="5">Caspase family protein</fullName>
    </submittedName>
</protein>